<keyword evidence="5" id="KW-0472">Membrane</keyword>
<dbReference type="PROSITE" id="PS51999">
    <property type="entry name" value="ZF_GRF"/>
    <property type="match status" value="1"/>
</dbReference>
<dbReference type="GO" id="GO:0008270">
    <property type="term" value="F:zinc ion binding"/>
    <property type="evidence" value="ECO:0007669"/>
    <property type="project" value="UniProtKB-KW"/>
</dbReference>
<gene>
    <name evidence="7" type="ORF">PVAP13_8NG259500</name>
</gene>
<dbReference type="Pfam" id="PF06839">
    <property type="entry name" value="Zn_ribbon_GRF"/>
    <property type="match status" value="1"/>
</dbReference>
<dbReference type="EMBL" id="CM029052">
    <property type="protein sequence ID" value="KAG2557755.1"/>
    <property type="molecule type" value="Genomic_DNA"/>
</dbReference>
<sequence length="142" mass="16249">MHPLGPSGIPLIPCPECQDEVVEFKSRKNKGKNFFKCVKFTESLGENKCPFFRWIEEYKQEVAKKVKKDLKVAGLDPSEGENEAVRQMKHRSPIYDEDKTAIKLEKYELKMDKLIVLVQLLVVLCLIMNVIALLGVVVLICK</sequence>
<comment type="caution">
    <text evidence="7">The sequence shown here is derived from an EMBL/GenBank/DDBJ whole genome shotgun (WGS) entry which is preliminary data.</text>
</comment>
<evidence type="ECO:0000256" key="1">
    <source>
        <dbReference type="ARBA" id="ARBA00022723"/>
    </source>
</evidence>
<organism evidence="7 8">
    <name type="scientific">Panicum virgatum</name>
    <name type="common">Blackwell switchgrass</name>
    <dbReference type="NCBI Taxonomy" id="38727"/>
    <lineage>
        <taxon>Eukaryota</taxon>
        <taxon>Viridiplantae</taxon>
        <taxon>Streptophyta</taxon>
        <taxon>Embryophyta</taxon>
        <taxon>Tracheophyta</taxon>
        <taxon>Spermatophyta</taxon>
        <taxon>Magnoliopsida</taxon>
        <taxon>Liliopsida</taxon>
        <taxon>Poales</taxon>
        <taxon>Poaceae</taxon>
        <taxon>PACMAD clade</taxon>
        <taxon>Panicoideae</taxon>
        <taxon>Panicodae</taxon>
        <taxon>Paniceae</taxon>
        <taxon>Panicinae</taxon>
        <taxon>Panicum</taxon>
        <taxon>Panicum sect. Hiantes</taxon>
    </lineage>
</organism>
<dbReference type="Proteomes" id="UP000823388">
    <property type="component" value="Chromosome 8N"/>
</dbReference>
<keyword evidence="5" id="KW-0812">Transmembrane</keyword>
<keyword evidence="1" id="KW-0479">Metal-binding</keyword>
<dbReference type="InterPro" id="IPR010666">
    <property type="entry name" value="Znf_GRF"/>
</dbReference>
<proteinExistence type="predicted"/>
<keyword evidence="3" id="KW-0862">Zinc</keyword>
<evidence type="ECO:0000256" key="2">
    <source>
        <dbReference type="ARBA" id="ARBA00022771"/>
    </source>
</evidence>
<feature type="domain" description="GRF-type" evidence="6">
    <location>
        <begin position="12"/>
        <end position="58"/>
    </location>
</feature>
<evidence type="ECO:0000259" key="6">
    <source>
        <dbReference type="PROSITE" id="PS51999"/>
    </source>
</evidence>
<protein>
    <recommendedName>
        <fullName evidence="6">GRF-type domain-containing protein</fullName>
    </recommendedName>
</protein>
<evidence type="ECO:0000256" key="4">
    <source>
        <dbReference type="PROSITE-ProRule" id="PRU01343"/>
    </source>
</evidence>
<keyword evidence="8" id="KW-1185">Reference proteome</keyword>
<accession>A0A8T0PA54</accession>
<name>A0A8T0PA54_PANVG</name>
<dbReference type="AlphaFoldDB" id="A0A8T0PA54"/>
<evidence type="ECO:0000256" key="5">
    <source>
        <dbReference type="SAM" id="Phobius"/>
    </source>
</evidence>
<evidence type="ECO:0000313" key="8">
    <source>
        <dbReference type="Proteomes" id="UP000823388"/>
    </source>
</evidence>
<keyword evidence="2 4" id="KW-0863">Zinc-finger</keyword>
<evidence type="ECO:0000313" key="7">
    <source>
        <dbReference type="EMBL" id="KAG2557755.1"/>
    </source>
</evidence>
<evidence type="ECO:0000256" key="3">
    <source>
        <dbReference type="ARBA" id="ARBA00022833"/>
    </source>
</evidence>
<feature type="transmembrane region" description="Helical" evidence="5">
    <location>
        <begin position="114"/>
        <end position="140"/>
    </location>
</feature>
<reference evidence="7" key="1">
    <citation type="submission" date="2020-05" db="EMBL/GenBank/DDBJ databases">
        <title>WGS assembly of Panicum virgatum.</title>
        <authorList>
            <person name="Lovell J.T."/>
            <person name="Jenkins J."/>
            <person name="Shu S."/>
            <person name="Juenger T.E."/>
            <person name="Schmutz J."/>
        </authorList>
    </citation>
    <scope>NUCLEOTIDE SEQUENCE</scope>
    <source>
        <strain evidence="7">AP13</strain>
    </source>
</reference>
<keyword evidence="5" id="KW-1133">Transmembrane helix</keyword>